<comment type="caution">
    <text evidence="2">The sequence shown here is derived from an EMBL/GenBank/DDBJ whole genome shotgun (WGS) entry which is preliminary data.</text>
</comment>
<feature type="domain" description="LicD/FKTN/FKRP nucleotidyltransferase" evidence="1">
    <location>
        <begin position="35"/>
        <end position="240"/>
    </location>
</feature>
<organism evidence="2 3">
    <name type="scientific">Listeria weihenstephanensis</name>
    <dbReference type="NCBI Taxonomy" id="1006155"/>
    <lineage>
        <taxon>Bacteria</taxon>
        <taxon>Bacillati</taxon>
        <taxon>Bacillota</taxon>
        <taxon>Bacilli</taxon>
        <taxon>Bacillales</taxon>
        <taxon>Listeriaceae</taxon>
        <taxon>Listeria</taxon>
    </lineage>
</organism>
<accession>A0A841Z4U7</accession>
<dbReference type="Pfam" id="PF04991">
    <property type="entry name" value="LicD"/>
    <property type="match status" value="1"/>
</dbReference>
<dbReference type="PANTHER" id="PTHR43404">
    <property type="entry name" value="LIPOPOLYSACCHARIDE CHOLINEPHOSPHOTRANSFERASE LICD"/>
    <property type="match status" value="1"/>
</dbReference>
<sequence>MQSYVTTQRNKQQIPSISEIRVKQLCMLNHVVSVCEENKLEYFLEGGTLAGSLVNNGFGKYDDDIDISMPRADFEAFIEIYHQHLPEDYYLDYFTTTQNYSLVFAKIKDASMYYPEKNRPDNEIGHVFIDIFPLDEMERKAGITTNLIIFMNNVIKNMIFIRNSSKELSILEMIYRQFLKIIPTTYLFSIYYLLFTRRNTEYCINHGGRKGRQKNQVIEKKSYSPAKQHAFMGAVYSIPCIPEDIIGTYGERYLDRYRAKNVYSHLKKDNELIKR</sequence>
<dbReference type="PANTHER" id="PTHR43404:SF2">
    <property type="entry name" value="LIPOPOLYSACCHARIDE CHOLINEPHOSPHOTRANSFERASE LICD"/>
    <property type="match status" value="1"/>
</dbReference>
<protein>
    <submittedName>
        <fullName evidence="2">LicD family protein</fullName>
    </submittedName>
</protein>
<evidence type="ECO:0000313" key="2">
    <source>
        <dbReference type="EMBL" id="MBC1500228.1"/>
    </source>
</evidence>
<evidence type="ECO:0000313" key="3">
    <source>
        <dbReference type="Proteomes" id="UP000564536"/>
    </source>
</evidence>
<dbReference type="InterPro" id="IPR052942">
    <property type="entry name" value="LPS_cholinephosphotransferase"/>
</dbReference>
<dbReference type="AlphaFoldDB" id="A0A841Z4U7"/>
<dbReference type="RefSeq" id="WP_185425383.1">
    <property type="nucleotide sequence ID" value="NZ_JAARRL010000008.1"/>
</dbReference>
<dbReference type="Proteomes" id="UP000564536">
    <property type="component" value="Unassembled WGS sequence"/>
</dbReference>
<dbReference type="InterPro" id="IPR007074">
    <property type="entry name" value="LicD/FKTN/FKRP_NTP_transf"/>
</dbReference>
<proteinExistence type="predicted"/>
<dbReference type="GO" id="GO:0009100">
    <property type="term" value="P:glycoprotein metabolic process"/>
    <property type="evidence" value="ECO:0007669"/>
    <property type="project" value="UniProtKB-ARBA"/>
</dbReference>
<dbReference type="EMBL" id="JAARRL010000008">
    <property type="protein sequence ID" value="MBC1500228.1"/>
    <property type="molecule type" value="Genomic_DNA"/>
</dbReference>
<reference evidence="2 3" key="1">
    <citation type="submission" date="2020-03" db="EMBL/GenBank/DDBJ databases">
        <title>Soil Listeria distribution.</title>
        <authorList>
            <person name="Liao J."/>
            <person name="Wiedmann M."/>
        </authorList>
    </citation>
    <scope>NUCLEOTIDE SEQUENCE [LARGE SCALE GENOMIC DNA]</scope>
    <source>
        <strain evidence="2 3">FSL L7-1523</strain>
    </source>
</reference>
<gene>
    <name evidence="2" type="ORF">HB943_06400</name>
</gene>
<evidence type="ECO:0000259" key="1">
    <source>
        <dbReference type="Pfam" id="PF04991"/>
    </source>
</evidence>
<name>A0A841Z4U7_9LIST</name>